<proteinExistence type="predicted"/>
<name>A0A5B0MV19_PUCGR</name>
<dbReference type="EMBL" id="VSWC01000119">
    <property type="protein sequence ID" value="KAA1082942.1"/>
    <property type="molecule type" value="Genomic_DNA"/>
</dbReference>
<dbReference type="Proteomes" id="UP000324748">
    <property type="component" value="Unassembled WGS sequence"/>
</dbReference>
<protein>
    <submittedName>
        <fullName evidence="1">Uncharacterized protein</fullName>
    </submittedName>
</protein>
<gene>
    <name evidence="2" type="ORF">PGT21_021116</name>
    <name evidence="1" type="ORF">PGT21_022082</name>
    <name evidence="3" type="ORF">PGTUg99_028637</name>
</gene>
<evidence type="ECO:0000313" key="5">
    <source>
        <dbReference type="Proteomes" id="UP000325313"/>
    </source>
</evidence>
<dbReference type="Proteomes" id="UP000325313">
    <property type="component" value="Unassembled WGS sequence"/>
</dbReference>
<dbReference type="EMBL" id="VDEP01000205">
    <property type="protein sequence ID" value="KAA1124125.1"/>
    <property type="molecule type" value="Genomic_DNA"/>
</dbReference>
<sequence>MRDGINRCRQEFVTMKCLSEWGRANYLSYNHRSNAVQSISVPTSKQRVATVVESNT</sequence>
<evidence type="ECO:0000313" key="1">
    <source>
        <dbReference type="EMBL" id="KAA1079709.1"/>
    </source>
</evidence>
<evidence type="ECO:0000313" key="2">
    <source>
        <dbReference type="EMBL" id="KAA1082942.1"/>
    </source>
</evidence>
<organism evidence="1 4">
    <name type="scientific">Puccinia graminis f. sp. tritici</name>
    <dbReference type="NCBI Taxonomy" id="56615"/>
    <lineage>
        <taxon>Eukaryota</taxon>
        <taxon>Fungi</taxon>
        <taxon>Dikarya</taxon>
        <taxon>Basidiomycota</taxon>
        <taxon>Pucciniomycotina</taxon>
        <taxon>Pucciniomycetes</taxon>
        <taxon>Pucciniales</taxon>
        <taxon>Pucciniaceae</taxon>
        <taxon>Puccinia</taxon>
    </lineage>
</organism>
<accession>A0A5B0MV19</accession>
<comment type="caution">
    <text evidence="1">The sequence shown here is derived from an EMBL/GenBank/DDBJ whole genome shotgun (WGS) entry which is preliminary data.</text>
</comment>
<dbReference type="EMBL" id="VSWC01000132">
    <property type="protein sequence ID" value="KAA1079709.1"/>
    <property type="molecule type" value="Genomic_DNA"/>
</dbReference>
<reference evidence="4 5" key="1">
    <citation type="submission" date="2019-05" db="EMBL/GenBank/DDBJ databases">
        <title>Emergence of the Ug99 lineage of the wheat stem rust pathogen through somatic hybridization.</title>
        <authorList>
            <person name="Li F."/>
            <person name="Upadhyaya N.M."/>
            <person name="Sperschneider J."/>
            <person name="Matny O."/>
            <person name="Nguyen-Phuc H."/>
            <person name="Mago R."/>
            <person name="Raley C."/>
            <person name="Miller M.E."/>
            <person name="Silverstein K.A.T."/>
            <person name="Henningsen E."/>
            <person name="Hirsch C.D."/>
            <person name="Visser B."/>
            <person name="Pretorius Z.A."/>
            <person name="Steffenson B.J."/>
            <person name="Schwessinger B."/>
            <person name="Dodds P.N."/>
            <person name="Figueroa M."/>
        </authorList>
    </citation>
    <scope>NUCLEOTIDE SEQUENCE [LARGE SCALE GENOMIC DNA]</scope>
    <source>
        <strain evidence="1">21-0</strain>
        <strain evidence="3 5">Ug99</strain>
    </source>
</reference>
<keyword evidence="4" id="KW-1185">Reference proteome</keyword>
<evidence type="ECO:0000313" key="4">
    <source>
        <dbReference type="Proteomes" id="UP000324748"/>
    </source>
</evidence>
<dbReference type="AlphaFoldDB" id="A0A5B0MV19"/>
<evidence type="ECO:0000313" key="3">
    <source>
        <dbReference type="EMBL" id="KAA1124125.1"/>
    </source>
</evidence>